<keyword evidence="2" id="KW-1185">Reference proteome</keyword>
<dbReference type="EMBL" id="CASHSV030000002">
    <property type="protein sequence ID" value="CAJ2633982.1"/>
    <property type="molecule type" value="Genomic_DNA"/>
</dbReference>
<accession>A0ACB0IP58</accession>
<evidence type="ECO:0000313" key="2">
    <source>
        <dbReference type="Proteomes" id="UP001177021"/>
    </source>
</evidence>
<reference evidence="1" key="1">
    <citation type="submission" date="2023-10" db="EMBL/GenBank/DDBJ databases">
        <authorList>
            <person name="Rodriguez Cubillos JULIANA M."/>
            <person name="De Vega J."/>
        </authorList>
    </citation>
    <scope>NUCLEOTIDE SEQUENCE</scope>
</reference>
<protein>
    <submittedName>
        <fullName evidence="1">Uncharacterized protein</fullName>
    </submittedName>
</protein>
<dbReference type="Proteomes" id="UP001177021">
    <property type="component" value="Unassembled WGS sequence"/>
</dbReference>
<evidence type="ECO:0000313" key="1">
    <source>
        <dbReference type="EMBL" id="CAJ2633982.1"/>
    </source>
</evidence>
<comment type="caution">
    <text evidence="1">The sequence shown here is derived from an EMBL/GenBank/DDBJ whole genome shotgun (WGS) entry which is preliminary data.</text>
</comment>
<name>A0ACB0IP58_TRIPR</name>
<proteinExistence type="predicted"/>
<gene>
    <name evidence="1" type="ORF">MILVUS5_LOCUS4993</name>
</gene>
<sequence>MSGQNVNEHSINQKSEPPHSSSDGTGKDKANRRLNLPVSETIFGGMTGAELVKAREKERQLIQQDVAMELTKNKGNILESFVYDTRNKSMPKDIGNKGFSSSSSSSSSRRQRVRQAEYF</sequence>
<organism evidence="1 2">
    <name type="scientific">Trifolium pratense</name>
    <name type="common">Red clover</name>
    <dbReference type="NCBI Taxonomy" id="57577"/>
    <lineage>
        <taxon>Eukaryota</taxon>
        <taxon>Viridiplantae</taxon>
        <taxon>Streptophyta</taxon>
        <taxon>Embryophyta</taxon>
        <taxon>Tracheophyta</taxon>
        <taxon>Spermatophyta</taxon>
        <taxon>Magnoliopsida</taxon>
        <taxon>eudicotyledons</taxon>
        <taxon>Gunneridae</taxon>
        <taxon>Pentapetalae</taxon>
        <taxon>rosids</taxon>
        <taxon>fabids</taxon>
        <taxon>Fabales</taxon>
        <taxon>Fabaceae</taxon>
        <taxon>Papilionoideae</taxon>
        <taxon>50 kb inversion clade</taxon>
        <taxon>NPAAA clade</taxon>
        <taxon>Hologalegina</taxon>
        <taxon>IRL clade</taxon>
        <taxon>Trifolieae</taxon>
        <taxon>Trifolium</taxon>
    </lineage>
</organism>